<evidence type="ECO:0000256" key="1">
    <source>
        <dbReference type="ARBA" id="ARBA00001946"/>
    </source>
</evidence>
<keyword evidence="4" id="KW-0808">Transferase</keyword>
<dbReference type="GO" id="GO:0005524">
    <property type="term" value="F:ATP binding"/>
    <property type="evidence" value="ECO:0007669"/>
    <property type="project" value="UniProtKB-KW"/>
</dbReference>
<organism evidence="14 15">
    <name type="scientific">Hornefia butyriciproducens</name>
    <dbReference type="NCBI Taxonomy" id="2652293"/>
    <lineage>
        <taxon>Bacteria</taxon>
        <taxon>Bacillati</taxon>
        <taxon>Bacillota</taxon>
        <taxon>Clostridia</taxon>
        <taxon>Peptostreptococcales</taxon>
        <taxon>Anaerovoracaceae</taxon>
        <taxon>Hornefia</taxon>
    </lineage>
</organism>
<feature type="domain" description="DAGKc" evidence="13">
    <location>
        <begin position="1"/>
        <end position="133"/>
    </location>
</feature>
<evidence type="ECO:0000256" key="12">
    <source>
        <dbReference type="ARBA" id="ARBA00023264"/>
    </source>
</evidence>
<gene>
    <name evidence="14" type="ORF">FYJ64_03595</name>
</gene>
<evidence type="ECO:0000313" key="14">
    <source>
        <dbReference type="EMBL" id="MST51412.1"/>
    </source>
</evidence>
<dbReference type="GO" id="GO:0005886">
    <property type="term" value="C:plasma membrane"/>
    <property type="evidence" value="ECO:0007669"/>
    <property type="project" value="TreeGrafter"/>
</dbReference>
<dbReference type="NCBIfam" id="TIGR00147">
    <property type="entry name" value="YegS/Rv2252/BmrU family lipid kinase"/>
    <property type="match status" value="1"/>
</dbReference>
<evidence type="ECO:0000256" key="4">
    <source>
        <dbReference type="ARBA" id="ARBA00022679"/>
    </source>
</evidence>
<evidence type="ECO:0000256" key="9">
    <source>
        <dbReference type="ARBA" id="ARBA00022842"/>
    </source>
</evidence>
<accession>A0A6L5Y5Q7</accession>
<keyword evidence="10" id="KW-0443">Lipid metabolism</keyword>
<dbReference type="InterPro" id="IPR017438">
    <property type="entry name" value="ATP-NAD_kinase_N"/>
</dbReference>
<evidence type="ECO:0000256" key="3">
    <source>
        <dbReference type="ARBA" id="ARBA00022516"/>
    </source>
</evidence>
<dbReference type="EMBL" id="VUMZ01000002">
    <property type="protein sequence ID" value="MST51412.1"/>
    <property type="molecule type" value="Genomic_DNA"/>
</dbReference>
<dbReference type="GeneID" id="303114397"/>
<evidence type="ECO:0000256" key="8">
    <source>
        <dbReference type="ARBA" id="ARBA00022840"/>
    </source>
</evidence>
<dbReference type="InterPro" id="IPR005218">
    <property type="entry name" value="Diacylglycerol/lipid_kinase"/>
</dbReference>
<dbReference type="SUPFAM" id="SSF111331">
    <property type="entry name" value="NAD kinase/diacylglycerol kinase-like"/>
    <property type="match status" value="1"/>
</dbReference>
<evidence type="ECO:0000313" key="15">
    <source>
        <dbReference type="Proteomes" id="UP000474676"/>
    </source>
</evidence>
<reference evidence="14 15" key="1">
    <citation type="submission" date="2019-08" db="EMBL/GenBank/DDBJ databases">
        <title>In-depth cultivation of the pig gut microbiome towards novel bacterial diversity and tailored functional studies.</title>
        <authorList>
            <person name="Wylensek D."/>
            <person name="Hitch T.C.A."/>
            <person name="Clavel T."/>
        </authorList>
    </citation>
    <scope>NUCLEOTIDE SEQUENCE [LARGE SCALE GENOMIC DNA]</scope>
    <source>
        <strain evidence="14 15">WCA-MUC-591-APC-3H</strain>
    </source>
</reference>
<keyword evidence="3" id="KW-0444">Lipid biosynthesis</keyword>
<evidence type="ECO:0000256" key="10">
    <source>
        <dbReference type="ARBA" id="ARBA00023098"/>
    </source>
</evidence>
<dbReference type="Proteomes" id="UP000474676">
    <property type="component" value="Unassembled WGS sequence"/>
</dbReference>
<protein>
    <submittedName>
        <fullName evidence="14">YegS/Rv2252/BmrU family lipid kinase</fullName>
    </submittedName>
</protein>
<evidence type="ECO:0000256" key="6">
    <source>
        <dbReference type="ARBA" id="ARBA00022741"/>
    </source>
</evidence>
<comment type="caution">
    <text evidence="14">The sequence shown here is derived from an EMBL/GenBank/DDBJ whole genome shotgun (WGS) entry which is preliminary data.</text>
</comment>
<dbReference type="PANTHER" id="PTHR12358">
    <property type="entry name" value="SPHINGOSINE KINASE"/>
    <property type="match status" value="1"/>
</dbReference>
<dbReference type="Gene3D" id="2.60.200.40">
    <property type="match status" value="1"/>
</dbReference>
<evidence type="ECO:0000259" key="13">
    <source>
        <dbReference type="PROSITE" id="PS50146"/>
    </source>
</evidence>
<dbReference type="GO" id="GO:0008654">
    <property type="term" value="P:phospholipid biosynthetic process"/>
    <property type="evidence" value="ECO:0007669"/>
    <property type="project" value="UniProtKB-KW"/>
</dbReference>
<comment type="cofactor">
    <cofactor evidence="1">
        <name>Mg(2+)</name>
        <dbReference type="ChEBI" id="CHEBI:18420"/>
    </cofactor>
</comment>
<dbReference type="SMART" id="SM00046">
    <property type="entry name" value="DAGKc"/>
    <property type="match status" value="1"/>
</dbReference>
<keyword evidence="12" id="KW-1208">Phospholipid metabolism</keyword>
<dbReference type="InterPro" id="IPR045540">
    <property type="entry name" value="YegS/DAGK_C"/>
</dbReference>
<keyword evidence="5" id="KW-0479">Metal-binding</keyword>
<dbReference type="PANTHER" id="PTHR12358:SF106">
    <property type="entry name" value="LIPID KINASE YEGS"/>
    <property type="match status" value="1"/>
</dbReference>
<dbReference type="Pfam" id="PF00781">
    <property type="entry name" value="DAGK_cat"/>
    <property type="match status" value="1"/>
</dbReference>
<keyword evidence="15" id="KW-1185">Reference proteome</keyword>
<evidence type="ECO:0000256" key="2">
    <source>
        <dbReference type="ARBA" id="ARBA00005983"/>
    </source>
</evidence>
<keyword evidence="7 14" id="KW-0418">Kinase</keyword>
<comment type="similarity">
    <text evidence="2">Belongs to the diacylglycerol/lipid kinase family.</text>
</comment>
<keyword evidence="9" id="KW-0460">Magnesium</keyword>
<dbReference type="GO" id="GO:0004143">
    <property type="term" value="F:ATP-dependent diacylglycerol kinase activity"/>
    <property type="evidence" value="ECO:0007669"/>
    <property type="project" value="TreeGrafter"/>
</dbReference>
<name>A0A6L5Y5Q7_9FIRM</name>
<keyword evidence="8" id="KW-0067">ATP-binding</keyword>
<sequence length="316" mass="34925">MKHIFIINPAAGQGKELETLRQEILRETRLRLIEAVIHRTNARGDAERTAARYAAELKGEEARFYACGGDGTLNEVINGAAGYQNISVGMIPIGTGNDTIRNFSPPEKAFRSVAAQLTGTPRQIDLLRCRGRIDGINVDRFCVNMINNGFDCNVVARAAQLKERPFLAGSAAYMLAVFEKFVRREGIRLTVYGDGEKIIDGSMLLCAVCNGSYCGGGIKSAPQASLVDGMLDLNIINYVSRRQFLRFFPDFARGKHLERKDIGDLLITKKCRRVRLVPKDSESFLTCVDGEIADTSGLEVEICPSALRLIIPEHRE</sequence>
<dbReference type="GO" id="GO:0046872">
    <property type="term" value="F:metal ion binding"/>
    <property type="evidence" value="ECO:0007669"/>
    <property type="project" value="UniProtKB-KW"/>
</dbReference>
<dbReference type="InterPro" id="IPR001206">
    <property type="entry name" value="Diacylglycerol_kinase_cat_dom"/>
</dbReference>
<keyword evidence="6" id="KW-0547">Nucleotide-binding</keyword>
<dbReference type="PROSITE" id="PS50146">
    <property type="entry name" value="DAGK"/>
    <property type="match status" value="1"/>
</dbReference>
<dbReference type="AlphaFoldDB" id="A0A6L5Y5Q7"/>
<dbReference type="InterPro" id="IPR016064">
    <property type="entry name" value="NAD/diacylglycerol_kinase_sf"/>
</dbReference>
<evidence type="ECO:0000256" key="11">
    <source>
        <dbReference type="ARBA" id="ARBA00023209"/>
    </source>
</evidence>
<dbReference type="RefSeq" id="WP_154573881.1">
    <property type="nucleotide sequence ID" value="NZ_VUMZ01000002.1"/>
</dbReference>
<dbReference type="InterPro" id="IPR050187">
    <property type="entry name" value="Lipid_Phosphate_FormReg"/>
</dbReference>
<dbReference type="Gene3D" id="3.40.50.10330">
    <property type="entry name" value="Probable inorganic polyphosphate/atp-NAD kinase, domain 1"/>
    <property type="match status" value="1"/>
</dbReference>
<proteinExistence type="inferred from homology"/>
<dbReference type="Pfam" id="PF19279">
    <property type="entry name" value="YegS_C"/>
    <property type="match status" value="1"/>
</dbReference>
<evidence type="ECO:0000256" key="7">
    <source>
        <dbReference type="ARBA" id="ARBA00022777"/>
    </source>
</evidence>
<keyword evidence="11" id="KW-0594">Phospholipid biosynthesis</keyword>
<evidence type="ECO:0000256" key="5">
    <source>
        <dbReference type="ARBA" id="ARBA00022723"/>
    </source>
</evidence>